<name>A0A812WHC9_9DINO</name>
<gene>
    <name evidence="3" type="ORF">SNEC2469_LOCUS19236</name>
</gene>
<feature type="region of interest" description="Disordered" evidence="1">
    <location>
        <begin position="429"/>
        <end position="448"/>
    </location>
</feature>
<keyword evidence="4" id="KW-1185">Reference proteome</keyword>
<evidence type="ECO:0000259" key="2">
    <source>
        <dbReference type="PROSITE" id="PS50948"/>
    </source>
</evidence>
<feature type="domain" description="Apple" evidence="2">
    <location>
        <begin position="1"/>
        <end position="55"/>
    </location>
</feature>
<feature type="non-terminal residue" evidence="3">
    <location>
        <position position="1"/>
    </location>
</feature>
<feature type="non-terminal residue" evidence="3">
    <location>
        <position position="518"/>
    </location>
</feature>
<protein>
    <recommendedName>
        <fullName evidence="2">Apple domain-containing protein</fullName>
    </recommendedName>
</protein>
<dbReference type="PROSITE" id="PS50948">
    <property type="entry name" value="PAN"/>
    <property type="match status" value="1"/>
</dbReference>
<dbReference type="AlphaFoldDB" id="A0A812WHC9"/>
<organism evidence="3 4">
    <name type="scientific">Symbiodinium necroappetens</name>
    <dbReference type="NCBI Taxonomy" id="1628268"/>
    <lineage>
        <taxon>Eukaryota</taxon>
        <taxon>Sar</taxon>
        <taxon>Alveolata</taxon>
        <taxon>Dinophyceae</taxon>
        <taxon>Suessiales</taxon>
        <taxon>Symbiodiniaceae</taxon>
        <taxon>Symbiodinium</taxon>
    </lineage>
</organism>
<reference evidence="3" key="1">
    <citation type="submission" date="2021-02" db="EMBL/GenBank/DDBJ databases">
        <authorList>
            <person name="Dougan E. K."/>
            <person name="Rhodes N."/>
            <person name="Thang M."/>
            <person name="Chan C."/>
        </authorList>
    </citation>
    <scope>NUCLEOTIDE SEQUENCE</scope>
</reference>
<dbReference type="OrthoDB" id="442067at2759"/>
<comment type="caution">
    <text evidence="3">The sequence shown here is derived from an EMBL/GenBank/DDBJ whole genome shotgun (WGS) entry which is preliminary data.</text>
</comment>
<accession>A0A812WHC9</accession>
<dbReference type="Pfam" id="PF00024">
    <property type="entry name" value="PAN_1"/>
    <property type="match status" value="1"/>
</dbReference>
<dbReference type="Gene3D" id="3.50.4.10">
    <property type="entry name" value="Hepatocyte Growth Factor"/>
    <property type="match status" value="1"/>
</dbReference>
<sequence length="518" mass="54447">VNASDAVECQSKCAATDECKSFGFQTSFNACWLGSDIQTPHRALSKGFVAGPARCVAERRFLSGLEASPACTASPSIRFPGRTAGESASTFTSGMVPVPLQCWPHYAATGKPALCKGSLMQVLEDSATGWPGNCPEPGAESEEAKPLFGTGAWRTGGLGLHFMPDETSETCETSCRGNVSCSTFQVVETDAGMLECWQGTGYDCFRDNAQEKILASKRFLRGRYRVLKDLRGFEVTGLQYAFDKEAFGSDVEQAVMMCNHTCLSLVTCQAWRYSTGDGCWFDHGELVYPPTTDTFLKGTEAAALVVAGAYVQRLCEVPQDLHEHVVSTSAAIAIIPTPEALSLSTPLPLPVAVAINASAGTLPPVLPLPAAVVNATAASAATAATAPPDALLVPDVSVSTMSTTPPSTTAANASDASFLPAVTVSHVSARASSSRQSSQDTAEPKEPFPGTFLRVLSSGLVFYKSEDDVLHMVPSGCKELSCGESVLDHCRAAASVSEEEVISDSTGQEFSCALLTAS</sequence>
<dbReference type="EMBL" id="CAJNJA010032859">
    <property type="protein sequence ID" value="CAE7671859.1"/>
    <property type="molecule type" value="Genomic_DNA"/>
</dbReference>
<evidence type="ECO:0000256" key="1">
    <source>
        <dbReference type="SAM" id="MobiDB-lite"/>
    </source>
</evidence>
<dbReference type="Proteomes" id="UP000601435">
    <property type="component" value="Unassembled WGS sequence"/>
</dbReference>
<evidence type="ECO:0000313" key="4">
    <source>
        <dbReference type="Proteomes" id="UP000601435"/>
    </source>
</evidence>
<feature type="compositionally biased region" description="Low complexity" evidence="1">
    <location>
        <begin position="429"/>
        <end position="439"/>
    </location>
</feature>
<evidence type="ECO:0000313" key="3">
    <source>
        <dbReference type="EMBL" id="CAE7671859.1"/>
    </source>
</evidence>
<dbReference type="InterPro" id="IPR003609">
    <property type="entry name" value="Pan_app"/>
</dbReference>
<proteinExistence type="predicted"/>